<evidence type="ECO:0000256" key="8">
    <source>
        <dbReference type="ARBA" id="ARBA00031113"/>
    </source>
</evidence>
<feature type="binding site" evidence="11">
    <location>
        <position position="281"/>
    </location>
    <ligand>
        <name>L-serine</name>
        <dbReference type="ChEBI" id="CHEBI:33384"/>
    </ligand>
</feature>
<keyword evidence="6" id="KW-0648">Protein biosynthesis</keyword>
<feature type="binding site" evidence="12">
    <location>
        <begin position="399"/>
        <end position="402"/>
    </location>
    <ligand>
        <name>ATP</name>
        <dbReference type="ChEBI" id="CHEBI:30616"/>
    </ligand>
</feature>
<dbReference type="InterPro" id="IPR033729">
    <property type="entry name" value="SerRS_core"/>
</dbReference>
<dbReference type="PIRSF" id="PIRSF001529">
    <property type="entry name" value="Ser-tRNA-synth_IIa"/>
    <property type="match status" value="1"/>
</dbReference>
<dbReference type="EC" id="6.1.1.11" evidence="2"/>
<sequence length="482" mass="54579">MVLDLDLFRVDKGGDPERVRSNVKARFADTHAVESVIQIDGEWRKRRHCLDQLNKAKNQISKEYGNKMKQLRAAGEQASDTGDEPASPGEPLNLSSLLEKINDISKDVTLAELKGLRQQVEDQIIAINKELEEFENKRSEILREIGNLLHPDVPISDNEDENAIIRTWGDLELGKTGDNKFLSHVDLISMIGGIDSERGAAIAGSRGYFLLGPAVWLQQALIQYALRFIADLGFDVVYTPFWMRKSLMSQVAQLSQFDDELYKVISSKDSEDAEEKYLIATAEQPIAALHRNEWINPSNLPIKYGGLSTCFRQEVGAHGRDTRGIFRVHQFEKVEQFIIAAPSKSWDYFHEMIQNSEKFYQSLGIPYRVVSIVSGALNNAAAMKYDLEAWFPGSAAFRELVSVSNCTDYQSRRLQIRYGQTKKMTGQVEYVHMLNGTMCAISRAICVILEVHQTPEGIRVPQPLQQFMPEKYKELIPFTNKS</sequence>
<dbReference type="SUPFAM" id="SSF46589">
    <property type="entry name" value="tRNA-binding arm"/>
    <property type="match status" value="2"/>
</dbReference>
<keyword evidence="13" id="KW-0175">Coiled coil</keyword>
<dbReference type="STRING" id="299467.A0A443STX6"/>
<keyword evidence="4" id="KW-0547">Nucleotide-binding</keyword>
<evidence type="ECO:0000313" key="16">
    <source>
        <dbReference type="EMBL" id="RWS30950.1"/>
    </source>
</evidence>
<feature type="binding site" evidence="11">
    <location>
        <position position="435"/>
    </location>
    <ligand>
        <name>L-serine</name>
        <dbReference type="ChEBI" id="CHEBI:33384"/>
    </ligand>
</feature>
<keyword evidence="5 12" id="KW-0067">ATP-binding</keyword>
<dbReference type="InterPro" id="IPR002317">
    <property type="entry name" value="Ser-tRNA-ligase_type_1"/>
</dbReference>
<comment type="similarity">
    <text evidence="1">Belongs to the class-II aminoacyl-tRNA synthetase family. Type-1 seryl-tRNA synthetase subfamily.</text>
</comment>
<evidence type="ECO:0000256" key="13">
    <source>
        <dbReference type="SAM" id="Coils"/>
    </source>
</evidence>
<dbReference type="OrthoDB" id="10264585at2759"/>
<evidence type="ECO:0000256" key="4">
    <source>
        <dbReference type="ARBA" id="ARBA00022741"/>
    </source>
</evidence>
<reference evidence="16 17" key="1">
    <citation type="journal article" date="2018" name="Gigascience">
        <title>Genomes of trombidid mites reveal novel predicted allergens and laterally-transferred genes associated with secondary metabolism.</title>
        <authorList>
            <person name="Dong X."/>
            <person name="Chaisiri K."/>
            <person name="Xia D."/>
            <person name="Armstrong S.D."/>
            <person name="Fang Y."/>
            <person name="Donnelly M.J."/>
            <person name="Kadowaki T."/>
            <person name="McGarry J.W."/>
            <person name="Darby A.C."/>
            <person name="Makepeace B.L."/>
        </authorList>
    </citation>
    <scope>NUCLEOTIDE SEQUENCE [LARGE SCALE GENOMIC DNA]</scope>
    <source>
        <strain evidence="16">UoL-UT</strain>
    </source>
</reference>
<feature type="binding site" evidence="11">
    <location>
        <position position="335"/>
    </location>
    <ligand>
        <name>L-serine</name>
        <dbReference type="ChEBI" id="CHEBI:33384"/>
    </ligand>
</feature>
<dbReference type="FunFam" id="3.30.930.10:FF:000026">
    <property type="entry name" value="Seryl-tRNA synthetase, cytoplasmic"/>
    <property type="match status" value="1"/>
</dbReference>
<dbReference type="FunFam" id="1.10.287.40:FF:000002">
    <property type="entry name" value="Serine--tRNA ligase, cytoplasmic"/>
    <property type="match status" value="1"/>
</dbReference>
<keyword evidence="17" id="KW-1185">Reference proteome</keyword>
<comment type="catalytic activity">
    <reaction evidence="10">
        <text>tRNA(Ser) + L-serine + ATP = L-seryl-tRNA(Ser) + AMP + diphosphate + H(+)</text>
        <dbReference type="Rhea" id="RHEA:12292"/>
        <dbReference type="Rhea" id="RHEA-COMP:9669"/>
        <dbReference type="Rhea" id="RHEA-COMP:9703"/>
        <dbReference type="ChEBI" id="CHEBI:15378"/>
        <dbReference type="ChEBI" id="CHEBI:30616"/>
        <dbReference type="ChEBI" id="CHEBI:33019"/>
        <dbReference type="ChEBI" id="CHEBI:33384"/>
        <dbReference type="ChEBI" id="CHEBI:78442"/>
        <dbReference type="ChEBI" id="CHEBI:78533"/>
        <dbReference type="ChEBI" id="CHEBI:456215"/>
        <dbReference type="EC" id="6.1.1.11"/>
    </reaction>
</comment>
<keyword evidence="7" id="KW-0030">Aminoacyl-tRNA synthetase</keyword>
<evidence type="ECO:0000256" key="2">
    <source>
        <dbReference type="ARBA" id="ARBA00012840"/>
    </source>
</evidence>
<dbReference type="Gene3D" id="3.30.930.10">
    <property type="entry name" value="Bira Bifunctional Protein, Domain 2"/>
    <property type="match status" value="1"/>
</dbReference>
<gene>
    <name evidence="16" type="ORF">B4U80_05052</name>
</gene>
<evidence type="ECO:0000313" key="17">
    <source>
        <dbReference type="Proteomes" id="UP000288716"/>
    </source>
</evidence>
<dbReference type="SUPFAM" id="SSF55681">
    <property type="entry name" value="Class II aaRS and biotin synthetases"/>
    <property type="match status" value="1"/>
</dbReference>
<dbReference type="InterPro" id="IPR006195">
    <property type="entry name" value="aa-tRNA-synth_II"/>
</dbReference>
<evidence type="ECO:0000256" key="12">
    <source>
        <dbReference type="PIRSR" id="PIRSR001529-2"/>
    </source>
</evidence>
<dbReference type="PRINTS" id="PR00981">
    <property type="entry name" value="TRNASYNTHSER"/>
</dbReference>
<dbReference type="EMBL" id="NCKV01000318">
    <property type="protein sequence ID" value="RWS30950.1"/>
    <property type="molecule type" value="Genomic_DNA"/>
</dbReference>
<dbReference type="Gene3D" id="1.10.287.40">
    <property type="entry name" value="Serine-tRNA synthetase, tRNA binding domain"/>
    <property type="match status" value="1"/>
</dbReference>
<dbReference type="CDD" id="cd00770">
    <property type="entry name" value="SerRS_core"/>
    <property type="match status" value="1"/>
</dbReference>
<evidence type="ECO:0000256" key="1">
    <source>
        <dbReference type="ARBA" id="ARBA00010728"/>
    </source>
</evidence>
<evidence type="ECO:0000256" key="11">
    <source>
        <dbReference type="PIRSR" id="PIRSR001529-1"/>
    </source>
</evidence>
<dbReference type="Proteomes" id="UP000288716">
    <property type="component" value="Unassembled WGS sequence"/>
</dbReference>
<feature type="binding site" evidence="12">
    <location>
        <begin position="328"/>
        <end position="331"/>
    </location>
    <ligand>
        <name>ATP</name>
        <dbReference type="ChEBI" id="CHEBI:30616"/>
    </ligand>
</feature>
<evidence type="ECO:0000256" key="14">
    <source>
        <dbReference type="SAM" id="MobiDB-lite"/>
    </source>
</evidence>
<dbReference type="InterPro" id="IPR015866">
    <property type="entry name" value="Ser-tRNA-synth_1_N"/>
</dbReference>
<dbReference type="VEuPathDB" id="VectorBase:LDEU001090"/>
<evidence type="ECO:0000256" key="5">
    <source>
        <dbReference type="ARBA" id="ARBA00022840"/>
    </source>
</evidence>
<comment type="catalytic activity">
    <reaction evidence="9">
        <text>tRNA(Sec) + L-serine + ATP = L-seryl-tRNA(Sec) + AMP + diphosphate + H(+)</text>
        <dbReference type="Rhea" id="RHEA:42580"/>
        <dbReference type="Rhea" id="RHEA-COMP:9742"/>
        <dbReference type="Rhea" id="RHEA-COMP:10128"/>
        <dbReference type="ChEBI" id="CHEBI:15378"/>
        <dbReference type="ChEBI" id="CHEBI:30616"/>
        <dbReference type="ChEBI" id="CHEBI:33019"/>
        <dbReference type="ChEBI" id="CHEBI:33384"/>
        <dbReference type="ChEBI" id="CHEBI:78442"/>
        <dbReference type="ChEBI" id="CHEBI:78533"/>
        <dbReference type="ChEBI" id="CHEBI:456215"/>
        <dbReference type="EC" id="6.1.1.11"/>
    </reaction>
</comment>
<feature type="region of interest" description="Disordered" evidence="14">
    <location>
        <begin position="70"/>
        <end position="93"/>
    </location>
</feature>
<dbReference type="GO" id="GO:0004828">
    <property type="term" value="F:serine-tRNA ligase activity"/>
    <property type="evidence" value="ECO:0007669"/>
    <property type="project" value="UniProtKB-EC"/>
</dbReference>
<evidence type="ECO:0000256" key="6">
    <source>
        <dbReference type="ARBA" id="ARBA00022917"/>
    </source>
</evidence>
<dbReference type="PROSITE" id="PS50862">
    <property type="entry name" value="AA_TRNA_LIGASE_II"/>
    <property type="match status" value="1"/>
</dbReference>
<dbReference type="PANTHER" id="PTHR11778">
    <property type="entry name" value="SERYL-TRNA SYNTHETASE"/>
    <property type="match status" value="1"/>
</dbReference>
<dbReference type="InterPro" id="IPR002314">
    <property type="entry name" value="aa-tRNA-synt_IIb"/>
</dbReference>
<dbReference type="AlphaFoldDB" id="A0A443STX6"/>
<dbReference type="Pfam" id="PF02403">
    <property type="entry name" value="Seryl_tRNA_N"/>
    <property type="match status" value="1"/>
</dbReference>
<feature type="domain" description="Aminoacyl-transfer RNA synthetases class-II family profile" evidence="15">
    <location>
        <begin position="217"/>
        <end position="461"/>
    </location>
</feature>
<evidence type="ECO:0000259" key="15">
    <source>
        <dbReference type="PROSITE" id="PS50862"/>
    </source>
</evidence>
<feature type="coiled-coil region" evidence="13">
    <location>
        <begin position="110"/>
        <end position="144"/>
    </location>
</feature>
<dbReference type="Pfam" id="PF00587">
    <property type="entry name" value="tRNA-synt_2b"/>
    <property type="match status" value="1"/>
</dbReference>
<feature type="binding site" evidence="12">
    <location>
        <begin position="312"/>
        <end position="314"/>
    </location>
    <ligand>
        <name>ATP</name>
        <dbReference type="ChEBI" id="CHEBI:30616"/>
    </ligand>
</feature>
<dbReference type="InterPro" id="IPR010978">
    <property type="entry name" value="tRNA-bd_arm"/>
</dbReference>
<feature type="site" description="Important for serine binding" evidence="11">
    <location>
        <position position="437"/>
    </location>
</feature>
<dbReference type="InterPro" id="IPR045864">
    <property type="entry name" value="aa-tRNA-synth_II/BPL/LPL"/>
</dbReference>
<accession>A0A443STX6</accession>
<dbReference type="GO" id="GO:0006434">
    <property type="term" value="P:seryl-tRNA aminoacylation"/>
    <property type="evidence" value="ECO:0007669"/>
    <property type="project" value="InterPro"/>
</dbReference>
<name>A0A443STX6_9ACAR</name>
<organism evidence="16 17">
    <name type="scientific">Leptotrombidium deliense</name>
    <dbReference type="NCBI Taxonomy" id="299467"/>
    <lineage>
        <taxon>Eukaryota</taxon>
        <taxon>Metazoa</taxon>
        <taxon>Ecdysozoa</taxon>
        <taxon>Arthropoda</taxon>
        <taxon>Chelicerata</taxon>
        <taxon>Arachnida</taxon>
        <taxon>Acari</taxon>
        <taxon>Acariformes</taxon>
        <taxon>Trombidiformes</taxon>
        <taxon>Prostigmata</taxon>
        <taxon>Anystina</taxon>
        <taxon>Parasitengona</taxon>
        <taxon>Trombiculoidea</taxon>
        <taxon>Trombiculidae</taxon>
        <taxon>Leptotrombidium</taxon>
    </lineage>
</organism>
<evidence type="ECO:0000256" key="3">
    <source>
        <dbReference type="ARBA" id="ARBA00022598"/>
    </source>
</evidence>
<dbReference type="GO" id="GO:0005524">
    <property type="term" value="F:ATP binding"/>
    <property type="evidence" value="ECO:0007669"/>
    <property type="project" value="UniProtKB-KW"/>
</dbReference>
<evidence type="ECO:0000256" key="9">
    <source>
        <dbReference type="ARBA" id="ARBA00047929"/>
    </source>
</evidence>
<evidence type="ECO:0000256" key="7">
    <source>
        <dbReference type="ARBA" id="ARBA00023146"/>
    </source>
</evidence>
<dbReference type="NCBIfam" id="TIGR00414">
    <property type="entry name" value="serS"/>
    <property type="match status" value="1"/>
</dbReference>
<keyword evidence="3 16" id="KW-0436">Ligase</keyword>
<dbReference type="InterPro" id="IPR042103">
    <property type="entry name" value="SerRS_1_N_sf"/>
</dbReference>
<comment type="caution">
    <text evidence="16">The sequence shown here is derived from an EMBL/GenBank/DDBJ whole genome shotgun (WGS) entry which is preliminary data.</text>
</comment>
<protein>
    <recommendedName>
        <fullName evidence="2">serine--tRNA ligase</fullName>
        <ecNumber evidence="2">6.1.1.11</ecNumber>
    </recommendedName>
    <alternativeName>
        <fullName evidence="8">Seryl-tRNA synthetase</fullName>
    </alternativeName>
</protein>
<proteinExistence type="inferred from homology"/>
<evidence type="ECO:0000256" key="10">
    <source>
        <dbReference type="ARBA" id="ARBA00048823"/>
    </source>
</evidence>
<feature type="binding site" evidence="11">
    <location>
        <position position="312"/>
    </location>
    <ligand>
        <name>L-serine</name>
        <dbReference type="ChEBI" id="CHEBI:33384"/>
    </ligand>
</feature>